<sequence length="140" mass="14731">MAARDEAYAQALQQGAAVADAQAMAMVAAFGAAGPPGVRLAGVDLPARVPSSANDPTQVPPVHNPTPPPPPGAGERRGRIIPIDAKEMSATYKTKTLWERMQLVRFGVVEPEVAYQMTKVETLSAAADAHNAGHLNLRKL</sequence>
<name>A0AAE0C3X7_9CHLO</name>
<reference evidence="2 3" key="1">
    <citation type="journal article" date="2015" name="Genome Biol. Evol.">
        <title>Comparative Genomics of a Bacterivorous Green Alga Reveals Evolutionary Causalities and Consequences of Phago-Mixotrophic Mode of Nutrition.</title>
        <authorList>
            <person name="Burns J.A."/>
            <person name="Paasch A."/>
            <person name="Narechania A."/>
            <person name="Kim E."/>
        </authorList>
    </citation>
    <scope>NUCLEOTIDE SEQUENCE [LARGE SCALE GENOMIC DNA]</scope>
    <source>
        <strain evidence="2 3">PLY_AMNH</strain>
    </source>
</reference>
<protein>
    <submittedName>
        <fullName evidence="2">Uncharacterized protein</fullName>
    </submittedName>
</protein>
<evidence type="ECO:0000313" key="3">
    <source>
        <dbReference type="Proteomes" id="UP001190700"/>
    </source>
</evidence>
<gene>
    <name evidence="2" type="ORF">CYMTET_42612</name>
</gene>
<keyword evidence="3" id="KW-1185">Reference proteome</keyword>
<proteinExistence type="predicted"/>
<dbReference type="AlphaFoldDB" id="A0AAE0C3X7"/>
<evidence type="ECO:0000256" key="1">
    <source>
        <dbReference type="SAM" id="MobiDB-lite"/>
    </source>
</evidence>
<feature type="region of interest" description="Disordered" evidence="1">
    <location>
        <begin position="46"/>
        <end position="77"/>
    </location>
</feature>
<comment type="caution">
    <text evidence="2">The sequence shown here is derived from an EMBL/GenBank/DDBJ whole genome shotgun (WGS) entry which is preliminary data.</text>
</comment>
<feature type="compositionally biased region" description="Pro residues" evidence="1">
    <location>
        <begin position="58"/>
        <end position="72"/>
    </location>
</feature>
<evidence type="ECO:0000313" key="2">
    <source>
        <dbReference type="EMBL" id="KAK3247903.1"/>
    </source>
</evidence>
<dbReference type="Proteomes" id="UP001190700">
    <property type="component" value="Unassembled WGS sequence"/>
</dbReference>
<accession>A0AAE0C3X7</accession>
<organism evidence="2 3">
    <name type="scientific">Cymbomonas tetramitiformis</name>
    <dbReference type="NCBI Taxonomy" id="36881"/>
    <lineage>
        <taxon>Eukaryota</taxon>
        <taxon>Viridiplantae</taxon>
        <taxon>Chlorophyta</taxon>
        <taxon>Pyramimonadophyceae</taxon>
        <taxon>Pyramimonadales</taxon>
        <taxon>Pyramimonadaceae</taxon>
        <taxon>Cymbomonas</taxon>
    </lineage>
</organism>
<dbReference type="EMBL" id="LGRX02028562">
    <property type="protein sequence ID" value="KAK3247903.1"/>
    <property type="molecule type" value="Genomic_DNA"/>
</dbReference>